<gene>
    <name evidence="1" type="ORF">LTR25_011240</name>
</gene>
<protein>
    <submittedName>
        <fullName evidence="1">Uncharacterized protein</fullName>
    </submittedName>
</protein>
<organism evidence="1 2">
    <name type="scientific">Vermiconidia calcicola</name>
    <dbReference type="NCBI Taxonomy" id="1690605"/>
    <lineage>
        <taxon>Eukaryota</taxon>
        <taxon>Fungi</taxon>
        <taxon>Dikarya</taxon>
        <taxon>Ascomycota</taxon>
        <taxon>Pezizomycotina</taxon>
        <taxon>Dothideomycetes</taxon>
        <taxon>Dothideomycetidae</taxon>
        <taxon>Mycosphaerellales</taxon>
        <taxon>Extremaceae</taxon>
        <taxon>Vermiconidia</taxon>
    </lineage>
</organism>
<accession>A0AAV9PR36</accession>
<feature type="non-terminal residue" evidence="1">
    <location>
        <position position="58"/>
    </location>
</feature>
<sequence length="58" mass="6876">MVKELSTSRKRDQFKAALLWKFTKKEVEDALARIERLKLLINCALTNDLMCVHFPQQR</sequence>
<name>A0AAV9PR36_9PEZI</name>
<dbReference type="AlphaFoldDB" id="A0AAV9PR36"/>
<proteinExistence type="predicted"/>
<dbReference type="Proteomes" id="UP001345827">
    <property type="component" value="Unassembled WGS sequence"/>
</dbReference>
<evidence type="ECO:0000313" key="2">
    <source>
        <dbReference type="Proteomes" id="UP001345827"/>
    </source>
</evidence>
<keyword evidence="2" id="KW-1185">Reference proteome</keyword>
<evidence type="ECO:0000313" key="1">
    <source>
        <dbReference type="EMBL" id="KAK5527380.1"/>
    </source>
</evidence>
<reference evidence="1 2" key="1">
    <citation type="submission" date="2023-06" db="EMBL/GenBank/DDBJ databases">
        <title>Black Yeasts Isolated from many extreme environments.</title>
        <authorList>
            <person name="Coleine C."/>
            <person name="Stajich J.E."/>
            <person name="Selbmann L."/>
        </authorList>
    </citation>
    <scope>NUCLEOTIDE SEQUENCE [LARGE SCALE GENOMIC DNA]</scope>
    <source>
        <strain evidence="1 2">CCFEE 5887</strain>
    </source>
</reference>
<dbReference type="EMBL" id="JAXLQG010000127">
    <property type="protein sequence ID" value="KAK5527380.1"/>
    <property type="molecule type" value="Genomic_DNA"/>
</dbReference>
<comment type="caution">
    <text evidence="1">The sequence shown here is derived from an EMBL/GenBank/DDBJ whole genome shotgun (WGS) entry which is preliminary data.</text>
</comment>